<evidence type="ECO:0000256" key="1">
    <source>
        <dbReference type="SAM" id="MobiDB-lite"/>
    </source>
</evidence>
<protein>
    <submittedName>
        <fullName evidence="2">Uncharacterized protein</fullName>
    </submittedName>
</protein>
<accession>A0A9Q3BK93</accession>
<organism evidence="2 3">
    <name type="scientific">Austropuccinia psidii MF-1</name>
    <dbReference type="NCBI Taxonomy" id="1389203"/>
    <lineage>
        <taxon>Eukaryota</taxon>
        <taxon>Fungi</taxon>
        <taxon>Dikarya</taxon>
        <taxon>Basidiomycota</taxon>
        <taxon>Pucciniomycotina</taxon>
        <taxon>Pucciniomycetes</taxon>
        <taxon>Pucciniales</taxon>
        <taxon>Sphaerophragmiaceae</taxon>
        <taxon>Austropuccinia</taxon>
    </lineage>
</organism>
<keyword evidence="3" id="KW-1185">Reference proteome</keyword>
<dbReference type="EMBL" id="AVOT02001350">
    <property type="protein sequence ID" value="MBW0466640.1"/>
    <property type="molecule type" value="Genomic_DNA"/>
</dbReference>
<dbReference type="Proteomes" id="UP000765509">
    <property type="component" value="Unassembled WGS sequence"/>
</dbReference>
<comment type="caution">
    <text evidence="2">The sequence shown here is derived from an EMBL/GenBank/DDBJ whole genome shotgun (WGS) entry which is preliminary data.</text>
</comment>
<sequence length="79" mass="8855">MFKINALVSKSARLQFEMDWLTFERMTAPLWALVTSTLLTVQLRLSPPSTSKSIHSKSSIQTKISRSSSSNQLGLRSLD</sequence>
<gene>
    <name evidence="2" type="ORF">O181_006355</name>
</gene>
<dbReference type="AlphaFoldDB" id="A0A9Q3BK93"/>
<feature type="compositionally biased region" description="Low complexity" evidence="1">
    <location>
        <begin position="47"/>
        <end position="70"/>
    </location>
</feature>
<proteinExistence type="predicted"/>
<evidence type="ECO:0000313" key="3">
    <source>
        <dbReference type="Proteomes" id="UP000765509"/>
    </source>
</evidence>
<evidence type="ECO:0000313" key="2">
    <source>
        <dbReference type="EMBL" id="MBW0466640.1"/>
    </source>
</evidence>
<name>A0A9Q3BK93_9BASI</name>
<feature type="region of interest" description="Disordered" evidence="1">
    <location>
        <begin position="47"/>
        <end position="79"/>
    </location>
</feature>
<reference evidence="2" key="1">
    <citation type="submission" date="2021-03" db="EMBL/GenBank/DDBJ databases">
        <title>Draft genome sequence of rust myrtle Austropuccinia psidii MF-1, a brazilian biotype.</title>
        <authorList>
            <person name="Quecine M.C."/>
            <person name="Pachon D.M.R."/>
            <person name="Bonatelli M.L."/>
            <person name="Correr F.H."/>
            <person name="Franceschini L.M."/>
            <person name="Leite T.F."/>
            <person name="Margarido G.R.A."/>
            <person name="Almeida C.A."/>
            <person name="Ferrarezi J.A."/>
            <person name="Labate C.A."/>
        </authorList>
    </citation>
    <scope>NUCLEOTIDE SEQUENCE</scope>
    <source>
        <strain evidence="2">MF-1</strain>
    </source>
</reference>